<dbReference type="Gene3D" id="2.30.180.10">
    <property type="entry name" value="FAS1 domain"/>
    <property type="match status" value="2"/>
</dbReference>
<dbReference type="Pfam" id="PF02469">
    <property type="entry name" value="Fasciclin"/>
    <property type="match status" value="1"/>
</dbReference>
<dbReference type="SMART" id="SM00554">
    <property type="entry name" value="FAS1"/>
    <property type="match status" value="1"/>
</dbReference>
<evidence type="ECO:0000256" key="7">
    <source>
        <dbReference type="ARBA" id="ARBA00023288"/>
    </source>
</evidence>
<accession>A0A5K1DXR6</accession>
<keyword evidence="3" id="KW-1003">Cell membrane</keyword>
<comment type="similarity">
    <text evidence="2">Belongs to the fasciclin-like AGP family.</text>
</comment>
<dbReference type="EMBL" id="LR721784">
    <property type="protein sequence ID" value="VVW42954.1"/>
    <property type="molecule type" value="Genomic_DNA"/>
</dbReference>
<reference evidence="10" key="1">
    <citation type="submission" date="2019-09" db="EMBL/GenBank/DDBJ databases">
        <authorList>
            <person name="Zhang L."/>
        </authorList>
    </citation>
    <scope>NUCLEOTIDE SEQUENCE</scope>
</reference>
<evidence type="ECO:0000259" key="9">
    <source>
        <dbReference type="PROSITE" id="PS50213"/>
    </source>
</evidence>
<dbReference type="GO" id="GO:0009825">
    <property type="term" value="P:multidimensional cell growth"/>
    <property type="evidence" value="ECO:0007669"/>
    <property type="project" value="TreeGrafter"/>
</dbReference>
<feature type="domain" description="FAS1" evidence="9">
    <location>
        <begin position="199"/>
        <end position="343"/>
    </location>
</feature>
<proteinExistence type="inferred from homology"/>
<evidence type="ECO:0000256" key="4">
    <source>
        <dbReference type="ARBA" id="ARBA00022622"/>
    </source>
</evidence>
<dbReference type="InterPro" id="IPR036378">
    <property type="entry name" value="FAS1_dom_sf"/>
</dbReference>
<dbReference type="GO" id="GO:0048354">
    <property type="term" value="P:mucilage biosynthetic process involved in seed coat development"/>
    <property type="evidence" value="ECO:0007669"/>
    <property type="project" value="TreeGrafter"/>
</dbReference>
<feature type="region of interest" description="Disordered" evidence="8">
    <location>
        <begin position="352"/>
        <end position="406"/>
    </location>
</feature>
<organism evidence="10">
    <name type="scientific">Nymphaea colorata</name>
    <name type="common">pocket water lily</name>
    <dbReference type="NCBI Taxonomy" id="210225"/>
    <lineage>
        <taxon>Eukaryota</taxon>
        <taxon>Viridiplantae</taxon>
        <taxon>Streptophyta</taxon>
        <taxon>Embryophyta</taxon>
        <taxon>Tracheophyta</taxon>
        <taxon>Spermatophyta</taxon>
        <taxon>Magnoliopsida</taxon>
        <taxon>Nymphaeales</taxon>
        <taxon>Nymphaeaceae</taxon>
        <taxon>Nymphaea</taxon>
    </lineage>
</organism>
<protein>
    <recommendedName>
        <fullName evidence="9">FAS1 domain-containing protein</fullName>
    </recommendedName>
</protein>
<keyword evidence="4" id="KW-0325">Glycoprotein</keyword>
<evidence type="ECO:0000256" key="8">
    <source>
        <dbReference type="SAM" id="MobiDB-lite"/>
    </source>
</evidence>
<evidence type="ECO:0000256" key="5">
    <source>
        <dbReference type="ARBA" id="ARBA00022729"/>
    </source>
</evidence>
<keyword evidence="4" id="KW-0336">GPI-anchor</keyword>
<dbReference type="OMA" id="WWCIRLV"/>
<dbReference type="PROSITE" id="PS50213">
    <property type="entry name" value="FAS1"/>
    <property type="match status" value="2"/>
</dbReference>
<dbReference type="GO" id="GO:0098552">
    <property type="term" value="C:side of membrane"/>
    <property type="evidence" value="ECO:0007669"/>
    <property type="project" value="UniProtKB-KW"/>
</dbReference>
<evidence type="ECO:0000256" key="1">
    <source>
        <dbReference type="ARBA" id="ARBA00004609"/>
    </source>
</evidence>
<dbReference type="InterPro" id="IPR000782">
    <property type="entry name" value="FAS1_domain"/>
</dbReference>
<evidence type="ECO:0000256" key="2">
    <source>
        <dbReference type="ARBA" id="ARBA00007843"/>
    </source>
</evidence>
<feature type="compositionally biased region" description="Low complexity" evidence="8">
    <location>
        <begin position="373"/>
        <end position="384"/>
    </location>
</feature>
<name>A0A5K1DXR6_9MAGN</name>
<keyword evidence="5" id="KW-0732">Signal</keyword>
<feature type="domain" description="FAS1" evidence="9">
    <location>
        <begin position="29"/>
        <end position="182"/>
    </location>
</feature>
<comment type="subcellular location">
    <subcellularLocation>
        <location evidence="1">Cell membrane</location>
        <topology evidence="1">Lipid-anchor</topology>
        <topology evidence="1">GPI-anchor</topology>
    </subcellularLocation>
</comment>
<dbReference type="InterPro" id="IPR033254">
    <property type="entry name" value="Plant_FLA"/>
</dbReference>
<dbReference type="AlphaFoldDB" id="A0A5K1DXR6"/>
<dbReference type="SUPFAM" id="SSF82153">
    <property type="entry name" value="FAS1 domain"/>
    <property type="match status" value="2"/>
</dbReference>
<dbReference type="OrthoDB" id="286301at2759"/>
<dbReference type="PANTHER" id="PTHR32382:SF0">
    <property type="entry name" value="FASCICLIN-LIKE ARABINOGALACTAN PROTEIN 4"/>
    <property type="match status" value="1"/>
</dbReference>
<feature type="compositionally biased region" description="Gly residues" evidence="8">
    <location>
        <begin position="393"/>
        <end position="406"/>
    </location>
</feature>
<keyword evidence="7" id="KW-0449">Lipoprotein</keyword>
<evidence type="ECO:0000256" key="3">
    <source>
        <dbReference type="ARBA" id="ARBA00022475"/>
    </source>
</evidence>
<dbReference type="FunFam" id="2.30.180.10:FF:000013">
    <property type="entry name" value="Fasciclin-like arabinogalactan protein 4"/>
    <property type="match status" value="1"/>
</dbReference>
<sequence length="425" mass="43673">MPPAPGNDVRRRSVFTLLVIIVSLHPVVGFNVTTFLSSIPELSSFNHLLSATGVADDLAQRSSLTILAVPNHIFDPFLASSPLGSLPSSQISDVLRYHILLQYLDWPALRQIPAAGKLVTTLFQTTGRAVANLGAVNLTRDPLTGNVALRPPGPSGPSNATVVSLVRALPYVAAVFTVDGLLVPAGFDPSASVSGPPVPINITRVLIDAKDFNVVGSMLAASGVTAEIESDERGAGITAFLPTDEAFASLSGRRIQSLSADQKAVVLKYHALHSYYPLGSLQSIVNPVQPTLATEEQGAGSFTLNIARANGSLSINTGIAAASITQTVFDQNPVAIFGISAVLLPREIFGPERIDQTGGDGPQPESSPAPELSADSPDSGIPPSSAAPPPGSGVSGGSGSGGGGEGRGLRLAGILGVLGFCWVGM</sequence>
<keyword evidence="6" id="KW-0472">Membrane</keyword>
<dbReference type="PANTHER" id="PTHR32382">
    <property type="entry name" value="FASCICLIN-LIKE ARABINOGALACTAN PROTEIN"/>
    <property type="match status" value="1"/>
</dbReference>
<evidence type="ECO:0000313" key="10">
    <source>
        <dbReference type="EMBL" id="VVW42954.1"/>
    </source>
</evidence>
<dbReference type="GO" id="GO:0005886">
    <property type="term" value="C:plasma membrane"/>
    <property type="evidence" value="ECO:0007669"/>
    <property type="project" value="UniProtKB-SubCell"/>
</dbReference>
<dbReference type="Gramene" id="NC6G0257480.1">
    <property type="protein sequence ID" value="NC6G0257480.1:cds"/>
    <property type="gene ID" value="NC6G0257480"/>
</dbReference>
<evidence type="ECO:0000256" key="6">
    <source>
        <dbReference type="ARBA" id="ARBA00023136"/>
    </source>
</evidence>
<gene>
    <name evidence="10" type="ORF">NYM_LOCUS22293</name>
</gene>
<dbReference type="GO" id="GO:0009738">
    <property type="term" value="P:abscisic acid-activated signaling pathway"/>
    <property type="evidence" value="ECO:0007669"/>
    <property type="project" value="TreeGrafter"/>
</dbReference>